<sequence>MRGIVTGLPSPYPMGVRLPAMYADDELAQAITAACDEVLAPVLSVLDNLPSYLDPLLAPPDFVAWLGSWIAIEAPASRSELPDGRLRSAVAAGGGHLRRVGTPAAIAAEVALAASVPVEEVDVADSGGVAWSQDPAAVLPGQQTPRLAVRIRVPDPATVDMSEVEAAIAAVKPAHLPHTMTVVQR</sequence>
<accession>A0A841BM21</accession>
<name>A0A841BM21_9ACTN</name>
<evidence type="ECO:0000313" key="2">
    <source>
        <dbReference type="Proteomes" id="UP000587527"/>
    </source>
</evidence>
<gene>
    <name evidence="1" type="ORF">F4553_001290</name>
</gene>
<dbReference type="InterPro" id="IPR011748">
    <property type="entry name" value="Unchr_phage_tail-like"/>
</dbReference>
<keyword evidence="2" id="KW-1185">Reference proteome</keyword>
<reference evidence="1 2" key="1">
    <citation type="submission" date="2020-08" db="EMBL/GenBank/DDBJ databases">
        <title>Sequencing the genomes of 1000 actinobacteria strains.</title>
        <authorList>
            <person name="Klenk H.-P."/>
        </authorList>
    </citation>
    <scope>NUCLEOTIDE SEQUENCE [LARGE SCALE GENOMIC DNA]</scope>
    <source>
        <strain evidence="1 2">DSM 45362</strain>
    </source>
</reference>
<dbReference type="Proteomes" id="UP000587527">
    <property type="component" value="Unassembled WGS sequence"/>
</dbReference>
<dbReference type="InterPro" id="IPR006521">
    <property type="entry name" value="Tail_protein_I"/>
</dbReference>
<dbReference type="RefSeq" id="WP_184833432.1">
    <property type="nucleotide sequence ID" value="NZ_JACHMN010000002.1"/>
</dbReference>
<proteinExistence type="predicted"/>
<organism evidence="1 2">
    <name type="scientific">Allocatelliglobosispora scoriae</name>
    <dbReference type="NCBI Taxonomy" id="643052"/>
    <lineage>
        <taxon>Bacteria</taxon>
        <taxon>Bacillati</taxon>
        <taxon>Actinomycetota</taxon>
        <taxon>Actinomycetes</taxon>
        <taxon>Micromonosporales</taxon>
        <taxon>Micromonosporaceae</taxon>
        <taxon>Allocatelliglobosispora</taxon>
    </lineage>
</organism>
<dbReference type="EMBL" id="JACHMN010000002">
    <property type="protein sequence ID" value="MBB5867911.1"/>
    <property type="molecule type" value="Genomic_DNA"/>
</dbReference>
<evidence type="ECO:0000313" key="1">
    <source>
        <dbReference type="EMBL" id="MBB5867911.1"/>
    </source>
</evidence>
<dbReference type="Pfam" id="PF09684">
    <property type="entry name" value="Tail_P2_I"/>
    <property type="match status" value="1"/>
</dbReference>
<dbReference type="NCBIfam" id="TIGR02242">
    <property type="entry name" value="tail_TIGR02242"/>
    <property type="match status" value="1"/>
</dbReference>
<dbReference type="AlphaFoldDB" id="A0A841BM21"/>
<comment type="caution">
    <text evidence="1">The sequence shown here is derived from an EMBL/GenBank/DDBJ whole genome shotgun (WGS) entry which is preliminary data.</text>
</comment>
<protein>
    <submittedName>
        <fullName evidence="1">Phage tail-like protein</fullName>
    </submittedName>
</protein>